<dbReference type="InterPro" id="IPR022907">
    <property type="entry name" value="VapC_family"/>
</dbReference>
<evidence type="ECO:0000259" key="9">
    <source>
        <dbReference type="SMART" id="SM00670"/>
    </source>
</evidence>
<evidence type="ECO:0000256" key="3">
    <source>
        <dbReference type="ARBA" id="ARBA00022722"/>
    </source>
</evidence>
<evidence type="ECO:0000256" key="2">
    <source>
        <dbReference type="ARBA" id="ARBA00022649"/>
    </source>
</evidence>
<dbReference type="InterPro" id="IPR002716">
    <property type="entry name" value="PIN_dom"/>
</dbReference>
<evidence type="ECO:0000256" key="1">
    <source>
        <dbReference type="ARBA" id="ARBA00001946"/>
    </source>
</evidence>
<comment type="function">
    <text evidence="8">Toxic component of a toxin-antitoxin (TA) system. An RNase.</text>
</comment>
<name>A0A1M6LAN6_9FIRM</name>
<evidence type="ECO:0000256" key="8">
    <source>
        <dbReference type="HAMAP-Rule" id="MF_00265"/>
    </source>
</evidence>
<dbReference type="SMART" id="SM00670">
    <property type="entry name" value="PINc"/>
    <property type="match status" value="1"/>
</dbReference>
<keyword evidence="2 8" id="KW-1277">Toxin-antitoxin system</keyword>
<dbReference type="PANTHER" id="PTHR33653">
    <property type="entry name" value="RIBONUCLEASE VAPC2"/>
    <property type="match status" value="1"/>
</dbReference>
<evidence type="ECO:0000313" key="10">
    <source>
        <dbReference type="EMBL" id="SHJ68189.1"/>
    </source>
</evidence>
<dbReference type="HAMAP" id="MF_00265">
    <property type="entry name" value="VapC_Nob1"/>
    <property type="match status" value="1"/>
</dbReference>
<dbReference type="InterPro" id="IPR029060">
    <property type="entry name" value="PIN-like_dom_sf"/>
</dbReference>
<evidence type="ECO:0000256" key="4">
    <source>
        <dbReference type="ARBA" id="ARBA00022723"/>
    </source>
</evidence>
<evidence type="ECO:0000313" key="11">
    <source>
        <dbReference type="Proteomes" id="UP000184529"/>
    </source>
</evidence>
<dbReference type="GO" id="GO:0016787">
    <property type="term" value="F:hydrolase activity"/>
    <property type="evidence" value="ECO:0007669"/>
    <property type="project" value="UniProtKB-KW"/>
</dbReference>
<dbReference type="GO" id="GO:0090729">
    <property type="term" value="F:toxin activity"/>
    <property type="evidence" value="ECO:0007669"/>
    <property type="project" value="UniProtKB-KW"/>
</dbReference>
<dbReference type="GO" id="GO:0004540">
    <property type="term" value="F:RNA nuclease activity"/>
    <property type="evidence" value="ECO:0007669"/>
    <property type="project" value="InterPro"/>
</dbReference>
<evidence type="ECO:0000256" key="7">
    <source>
        <dbReference type="ARBA" id="ARBA00038093"/>
    </source>
</evidence>
<evidence type="ECO:0000256" key="6">
    <source>
        <dbReference type="ARBA" id="ARBA00022842"/>
    </source>
</evidence>
<dbReference type="OrthoDB" id="9796690at2"/>
<dbReference type="EMBL" id="FQZM01000049">
    <property type="protein sequence ID" value="SHJ68189.1"/>
    <property type="molecule type" value="Genomic_DNA"/>
</dbReference>
<dbReference type="STRING" id="1121432.SAMN02745219_03093"/>
<sequence length="133" mass="14613">MKVVVDTNIIIDHLRGVPQAVKLLKEIEEGSLEGLISTITLMEIMAAPKMSKERLSAVKELLGIFEHCPVDNQTAITAGSLLAKYRRSHGLEPMDALIAATAKVNEAVLFTLNTRHFKYIEGLIAVNPYDAEV</sequence>
<accession>A0A1M6LAN6</accession>
<comment type="similarity">
    <text evidence="7 8">Belongs to the PINc/VapC protein family.</text>
</comment>
<dbReference type="Pfam" id="PF01850">
    <property type="entry name" value="PIN"/>
    <property type="match status" value="1"/>
</dbReference>
<reference evidence="11" key="1">
    <citation type="submission" date="2016-11" db="EMBL/GenBank/DDBJ databases">
        <authorList>
            <person name="Varghese N."/>
            <person name="Submissions S."/>
        </authorList>
    </citation>
    <scope>NUCLEOTIDE SEQUENCE [LARGE SCALE GENOMIC DNA]</scope>
    <source>
        <strain evidence="11">DSM 16057</strain>
    </source>
</reference>
<dbReference type="InterPro" id="IPR050556">
    <property type="entry name" value="Type_II_TA_system_RNase"/>
</dbReference>
<dbReference type="EC" id="3.1.-.-" evidence="8"/>
<dbReference type="AlphaFoldDB" id="A0A1M6LAN6"/>
<dbReference type="Proteomes" id="UP000184529">
    <property type="component" value="Unassembled WGS sequence"/>
</dbReference>
<feature type="binding site" evidence="8">
    <location>
        <position position="95"/>
    </location>
    <ligand>
        <name>Mg(2+)</name>
        <dbReference type="ChEBI" id="CHEBI:18420"/>
    </ligand>
</feature>
<keyword evidence="6 8" id="KW-0460">Magnesium</keyword>
<keyword evidence="5 8" id="KW-0378">Hydrolase</keyword>
<keyword evidence="4 8" id="KW-0479">Metal-binding</keyword>
<protein>
    <recommendedName>
        <fullName evidence="8">Ribonuclease VapC</fullName>
        <shortName evidence="8">RNase VapC</shortName>
        <ecNumber evidence="8">3.1.-.-</ecNumber>
    </recommendedName>
    <alternativeName>
        <fullName evidence="8">Toxin VapC</fullName>
    </alternativeName>
</protein>
<feature type="domain" description="PIN" evidence="9">
    <location>
        <begin position="1"/>
        <end position="118"/>
    </location>
</feature>
<proteinExistence type="inferred from homology"/>
<dbReference type="GO" id="GO:0000287">
    <property type="term" value="F:magnesium ion binding"/>
    <property type="evidence" value="ECO:0007669"/>
    <property type="project" value="UniProtKB-UniRule"/>
</dbReference>
<dbReference type="PANTHER" id="PTHR33653:SF1">
    <property type="entry name" value="RIBONUCLEASE VAPC2"/>
    <property type="match status" value="1"/>
</dbReference>
<organism evidence="10 11">
    <name type="scientific">Desulfofundulus thermosubterraneus DSM 16057</name>
    <dbReference type="NCBI Taxonomy" id="1121432"/>
    <lineage>
        <taxon>Bacteria</taxon>
        <taxon>Bacillati</taxon>
        <taxon>Bacillota</taxon>
        <taxon>Clostridia</taxon>
        <taxon>Eubacteriales</taxon>
        <taxon>Peptococcaceae</taxon>
        <taxon>Desulfofundulus</taxon>
    </lineage>
</organism>
<keyword evidence="11" id="KW-1185">Reference proteome</keyword>
<dbReference type="Gene3D" id="3.40.50.1010">
    <property type="entry name" value="5'-nuclease"/>
    <property type="match status" value="1"/>
</dbReference>
<gene>
    <name evidence="8" type="primary">vapC</name>
    <name evidence="10" type="ORF">SAMN02745219_03093</name>
</gene>
<feature type="binding site" evidence="8">
    <location>
        <position position="6"/>
    </location>
    <ligand>
        <name>Mg(2+)</name>
        <dbReference type="ChEBI" id="CHEBI:18420"/>
    </ligand>
</feature>
<dbReference type="CDD" id="cd18741">
    <property type="entry name" value="PIN_VapC4-5_FitB-like"/>
    <property type="match status" value="1"/>
</dbReference>
<dbReference type="SUPFAM" id="SSF88723">
    <property type="entry name" value="PIN domain-like"/>
    <property type="match status" value="1"/>
</dbReference>
<keyword evidence="8" id="KW-0800">Toxin</keyword>
<evidence type="ECO:0000256" key="5">
    <source>
        <dbReference type="ARBA" id="ARBA00022801"/>
    </source>
</evidence>
<keyword evidence="3 8" id="KW-0540">Nuclease</keyword>
<comment type="cofactor">
    <cofactor evidence="1 8">
        <name>Mg(2+)</name>
        <dbReference type="ChEBI" id="CHEBI:18420"/>
    </cofactor>
</comment>